<evidence type="ECO:0000256" key="2">
    <source>
        <dbReference type="SAM" id="SignalP"/>
    </source>
</evidence>
<feature type="domain" description="DUF8176" evidence="3">
    <location>
        <begin position="44"/>
        <end position="168"/>
    </location>
</feature>
<feature type="region of interest" description="Disordered" evidence="1">
    <location>
        <begin position="33"/>
        <end position="63"/>
    </location>
</feature>
<keyword evidence="2" id="KW-0732">Signal</keyword>
<comment type="caution">
    <text evidence="4">The sequence shown here is derived from an EMBL/GenBank/DDBJ whole genome shotgun (WGS) entry which is preliminary data.</text>
</comment>
<feature type="chain" id="PRO_5016602776" description="DUF8176 domain-containing protein" evidence="2">
    <location>
        <begin position="29"/>
        <end position="170"/>
    </location>
</feature>
<evidence type="ECO:0000313" key="4">
    <source>
        <dbReference type="EMBL" id="RBO78523.1"/>
    </source>
</evidence>
<dbReference type="OrthoDB" id="4382015at2"/>
<proteinExistence type="predicted"/>
<dbReference type="EMBL" id="QNRE01000040">
    <property type="protein sequence ID" value="RBO78523.1"/>
    <property type="molecule type" value="Genomic_DNA"/>
</dbReference>
<feature type="signal peptide" evidence="2">
    <location>
        <begin position="1"/>
        <end position="28"/>
    </location>
</feature>
<protein>
    <recommendedName>
        <fullName evidence="3">DUF8176 domain-containing protein</fullName>
    </recommendedName>
</protein>
<dbReference type="AlphaFoldDB" id="A0A366CUM8"/>
<gene>
    <name evidence="4" type="ORF">DFR74_1403</name>
</gene>
<dbReference type="Proteomes" id="UP000252586">
    <property type="component" value="Unassembled WGS sequence"/>
</dbReference>
<name>A0A366CUM8_9NOCA</name>
<feature type="compositionally biased region" description="Low complexity" evidence="1">
    <location>
        <begin position="47"/>
        <end position="57"/>
    </location>
</feature>
<evidence type="ECO:0000259" key="3">
    <source>
        <dbReference type="Pfam" id="PF26527"/>
    </source>
</evidence>
<accession>A0A366CUM8</accession>
<dbReference type="STRING" id="1210090.GCA_001613185_07047"/>
<dbReference type="RefSeq" id="WP_067514698.1">
    <property type="nucleotide sequence ID" value="NZ_QNRE01000040.1"/>
</dbReference>
<reference evidence="4 5" key="1">
    <citation type="submission" date="2018-06" db="EMBL/GenBank/DDBJ databases">
        <title>Genomic Encyclopedia of Type Strains, Phase IV (KMG-IV): sequencing the most valuable type-strain genomes for metagenomic binning, comparative biology and taxonomic classification.</title>
        <authorList>
            <person name="Goeker M."/>
        </authorList>
    </citation>
    <scope>NUCLEOTIDE SEQUENCE [LARGE SCALE GENOMIC DNA]</scope>
    <source>
        <strain evidence="4 5">DSM 44599</strain>
    </source>
</reference>
<dbReference type="InterPro" id="IPR058489">
    <property type="entry name" value="DUF8176"/>
</dbReference>
<keyword evidence="5" id="KW-1185">Reference proteome</keyword>
<evidence type="ECO:0000256" key="1">
    <source>
        <dbReference type="SAM" id="MobiDB-lite"/>
    </source>
</evidence>
<evidence type="ECO:0000313" key="5">
    <source>
        <dbReference type="Proteomes" id="UP000252586"/>
    </source>
</evidence>
<organism evidence="4 5">
    <name type="scientific">Nocardia puris</name>
    <dbReference type="NCBI Taxonomy" id="208602"/>
    <lineage>
        <taxon>Bacteria</taxon>
        <taxon>Bacillati</taxon>
        <taxon>Actinomycetota</taxon>
        <taxon>Actinomycetes</taxon>
        <taxon>Mycobacteriales</taxon>
        <taxon>Nocardiaceae</taxon>
        <taxon>Nocardia</taxon>
    </lineage>
</organism>
<dbReference type="Pfam" id="PF26527">
    <property type="entry name" value="DUF8176"/>
    <property type="match status" value="1"/>
</dbReference>
<sequence>MTHRTKLHLAAGALGLLICLLWPAPVLAAPVPSGRDQPPIHNPAACPNTTTGDTVTGNGPGSTADGPAAILGFHHAYYTQRSGTAARAFTTPDTAVPAAETIQHGIDHTPAASGYCVHITPAATSAEQPGGQRWAVSITVADPNGQRTLNQHITTRTEHDHTLITTIESA</sequence>